<evidence type="ECO:0000313" key="2">
    <source>
        <dbReference type="EMBL" id="CEG02993.1"/>
    </source>
</evidence>
<organism evidence="2">
    <name type="scientific">Fusarium pseudograminearum CS3487</name>
    <dbReference type="NCBI Taxonomy" id="1318458"/>
    <lineage>
        <taxon>Eukaryota</taxon>
        <taxon>Fungi</taxon>
        <taxon>Dikarya</taxon>
        <taxon>Ascomycota</taxon>
        <taxon>Pezizomycotina</taxon>
        <taxon>Sordariomycetes</taxon>
        <taxon>Hypocreomycetidae</taxon>
        <taxon>Hypocreales</taxon>
        <taxon>Nectriaceae</taxon>
        <taxon>Fusarium</taxon>
    </lineage>
</organism>
<feature type="region of interest" description="Disordered" evidence="1">
    <location>
        <begin position="1"/>
        <end position="27"/>
    </location>
</feature>
<feature type="region of interest" description="Disordered" evidence="1">
    <location>
        <begin position="52"/>
        <end position="147"/>
    </location>
</feature>
<sequence>MSPLIQKDARNVAGHSQPLRLSPDDPVAMEHHISDNLNKEMARIVPLLPPARQRGKATSAGQSGNATSAGQSGNAVLPGQKRKAAPPGQKRNLTHTRESNPGYSQTGGINTPGPQPRQSNNGRSTESDARTQNSSSPSTNSTPAPAQNTQGIIHFIGDPATIKEVDPIEMCGYLRSKGLESIVAVHMNTYRPDEFKVVARSPLEAQMLRNSKAVFQSAIDCRITMQPENFYFYASKITKDRLYGTAYRTGLNTRIFDDISALIEMLRIETGLNFVSVKWKEGLLIFCLNDLQQAQLAVAGGVFTLFGITTTFM</sequence>
<proteinExistence type="predicted"/>
<reference evidence="2" key="1">
    <citation type="submission" date="2013-05" db="EMBL/GenBank/DDBJ databases">
        <title>Draft genome sequences of six wheat associated Fusarium spp. isolates.</title>
        <authorList>
            <person name="Moolhuijzen P.M."/>
            <person name="Manners J.M."/>
            <person name="Wilcox S."/>
            <person name="Bellgard M.I."/>
            <person name="Gardiner D.M."/>
        </authorList>
    </citation>
    <scope>NUCLEOTIDE SEQUENCE</scope>
    <source>
        <strain evidence="2">CS3487</strain>
        <strain evidence="2">CS3487</strain>
    </source>
</reference>
<comment type="caution">
    <text evidence="2">The sequence shown here is derived from an EMBL/GenBank/DDBJ whole genome shotgun (WGS) entry which is preliminary data.</text>
</comment>
<protein>
    <submittedName>
        <fullName evidence="2">WGS project CBME000000000 data, contig CS3487_c001488</fullName>
    </submittedName>
</protein>
<evidence type="ECO:0000256" key="1">
    <source>
        <dbReference type="SAM" id="MobiDB-lite"/>
    </source>
</evidence>
<gene>
    <name evidence="2" type="ORF">BN848_0095670</name>
</gene>
<accession>A0A096PEG3</accession>
<dbReference type="EMBL" id="CBME010001482">
    <property type="protein sequence ID" value="CEG02993.1"/>
    <property type="molecule type" value="Genomic_DNA"/>
</dbReference>
<feature type="compositionally biased region" description="Polar residues" evidence="1">
    <location>
        <begin position="59"/>
        <end position="74"/>
    </location>
</feature>
<name>A0A096PEG3_FUSPS</name>
<feature type="compositionally biased region" description="Low complexity" evidence="1">
    <location>
        <begin position="131"/>
        <end position="147"/>
    </location>
</feature>
<dbReference type="AlphaFoldDB" id="A0A096PEG3"/>
<feature type="compositionally biased region" description="Polar residues" evidence="1">
    <location>
        <begin position="99"/>
        <end position="109"/>
    </location>
</feature>